<comment type="catalytic activity">
    <reaction evidence="9">
        <text>L-seryl-[protein] + ATP = O-phospho-L-seryl-[protein] + ADP + H(+)</text>
        <dbReference type="Rhea" id="RHEA:17989"/>
        <dbReference type="Rhea" id="RHEA-COMP:9863"/>
        <dbReference type="Rhea" id="RHEA-COMP:11604"/>
        <dbReference type="ChEBI" id="CHEBI:15378"/>
        <dbReference type="ChEBI" id="CHEBI:29999"/>
        <dbReference type="ChEBI" id="CHEBI:30616"/>
        <dbReference type="ChEBI" id="CHEBI:83421"/>
        <dbReference type="ChEBI" id="CHEBI:456216"/>
        <dbReference type="EC" id="2.7.11.22"/>
    </reaction>
</comment>
<dbReference type="EnsemblMetazoa" id="PPAI002174-RA">
    <property type="protein sequence ID" value="PPAI002174-PA"/>
    <property type="gene ID" value="PPAI002174"/>
</dbReference>
<dbReference type="GO" id="GO:0005737">
    <property type="term" value="C:cytoplasm"/>
    <property type="evidence" value="ECO:0007669"/>
    <property type="project" value="TreeGrafter"/>
</dbReference>
<dbReference type="GO" id="GO:0030332">
    <property type="term" value="F:cyclin binding"/>
    <property type="evidence" value="ECO:0007669"/>
    <property type="project" value="TreeGrafter"/>
</dbReference>
<evidence type="ECO:0000256" key="7">
    <source>
        <dbReference type="ARBA" id="ARBA00022840"/>
    </source>
</evidence>
<dbReference type="GO" id="GO:0004693">
    <property type="term" value="F:cyclin-dependent protein serine/threonine kinase activity"/>
    <property type="evidence" value="ECO:0007669"/>
    <property type="project" value="UniProtKB-EC"/>
</dbReference>
<evidence type="ECO:0000256" key="4">
    <source>
        <dbReference type="ARBA" id="ARBA00022679"/>
    </source>
</evidence>
<keyword evidence="4" id="KW-0808">Transferase</keyword>
<protein>
    <recommendedName>
        <fullName evidence="11">Protein kinase domain-containing protein</fullName>
    </recommendedName>
</protein>
<dbReference type="FunFam" id="3.30.200.20:FF:000027">
    <property type="entry name" value="Putative Cyclin-dependent kinase 1"/>
    <property type="match status" value="1"/>
</dbReference>
<dbReference type="GO" id="GO:0005524">
    <property type="term" value="F:ATP binding"/>
    <property type="evidence" value="ECO:0007669"/>
    <property type="project" value="UniProtKB-UniRule"/>
</dbReference>
<reference evidence="12" key="1">
    <citation type="submission" date="2022-08" db="UniProtKB">
        <authorList>
            <consortium name="EnsemblMetazoa"/>
        </authorList>
    </citation>
    <scope>IDENTIFICATION</scope>
    <source>
        <strain evidence="12">Israel</strain>
    </source>
</reference>
<dbReference type="InterPro" id="IPR017441">
    <property type="entry name" value="Protein_kinase_ATP_BS"/>
</dbReference>
<dbReference type="GO" id="GO:0000082">
    <property type="term" value="P:G1/S transition of mitotic cell cycle"/>
    <property type="evidence" value="ECO:0007669"/>
    <property type="project" value="TreeGrafter"/>
</dbReference>
<comment type="similarity">
    <text evidence="1">Belongs to the protein kinase superfamily. CMGC Ser/Thr protein kinase family. CDC2/CDKX subfamily.</text>
</comment>
<evidence type="ECO:0000313" key="12">
    <source>
        <dbReference type="EnsemblMetazoa" id="PPAI002174-PA"/>
    </source>
</evidence>
<keyword evidence="2" id="KW-0723">Serine/threonine-protein kinase</keyword>
<dbReference type="GO" id="GO:0005634">
    <property type="term" value="C:nucleus"/>
    <property type="evidence" value="ECO:0007669"/>
    <property type="project" value="TreeGrafter"/>
</dbReference>
<dbReference type="InterPro" id="IPR000719">
    <property type="entry name" value="Prot_kinase_dom"/>
</dbReference>
<proteinExistence type="inferred from homology"/>
<dbReference type="PANTHER" id="PTHR24056:SF254">
    <property type="entry name" value="CYCLIN-DEPENDENT KINASE 2"/>
    <property type="match status" value="1"/>
</dbReference>
<dbReference type="InterPro" id="IPR011009">
    <property type="entry name" value="Kinase-like_dom_sf"/>
</dbReference>
<dbReference type="PROSITE" id="PS00107">
    <property type="entry name" value="PROTEIN_KINASE_ATP"/>
    <property type="match status" value="1"/>
</dbReference>
<dbReference type="GO" id="GO:0008353">
    <property type="term" value="F:RNA polymerase II CTD heptapeptide repeat kinase activity"/>
    <property type="evidence" value="ECO:0007669"/>
    <property type="project" value="UniProtKB-EC"/>
</dbReference>
<dbReference type="VEuPathDB" id="VectorBase:PPAI002174"/>
<evidence type="ECO:0000256" key="1">
    <source>
        <dbReference type="ARBA" id="ARBA00006485"/>
    </source>
</evidence>
<evidence type="ECO:0000259" key="11">
    <source>
        <dbReference type="PROSITE" id="PS50011"/>
    </source>
</evidence>
<sequence length="107" mass="12208">MYDVEKFRKIEKIGEGTYGVVYKANDKKTGKCVALKKIRLESETEGVPSTAIREISLLKDLKHPAIVNLFDVIMGEGCVYMVFECLNMDLKKLLEQKRDLLTPKLVK</sequence>
<organism evidence="12 13">
    <name type="scientific">Phlebotomus papatasi</name>
    <name type="common">Sandfly</name>
    <dbReference type="NCBI Taxonomy" id="29031"/>
    <lineage>
        <taxon>Eukaryota</taxon>
        <taxon>Metazoa</taxon>
        <taxon>Ecdysozoa</taxon>
        <taxon>Arthropoda</taxon>
        <taxon>Hexapoda</taxon>
        <taxon>Insecta</taxon>
        <taxon>Pterygota</taxon>
        <taxon>Neoptera</taxon>
        <taxon>Endopterygota</taxon>
        <taxon>Diptera</taxon>
        <taxon>Nematocera</taxon>
        <taxon>Psychodoidea</taxon>
        <taxon>Psychodidae</taxon>
        <taxon>Phlebotomus</taxon>
        <taxon>Phlebotomus</taxon>
    </lineage>
</organism>
<dbReference type="VEuPathDB" id="VectorBase:PPAPM1_008635"/>
<comment type="catalytic activity">
    <reaction evidence="10">
        <text>[DNA-directed RNA polymerase] + ATP = phospho-[DNA-directed RNA polymerase] + ADP + H(+)</text>
        <dbReference type="Rhea" id="RHEA:10216"/>
        <dbReference type="Rhea" id="RHEA-COMP:11321"/>
        <dbReference type="Rhea" id="RHEA-COMP:11322"/>
        <dbReference type="ChEBI" id="CHEBI:15378"/>
        <dbReference type="ChEBI" id="CHEBI:30616"/>
        <dbReference type="ChEBI" id="CHEBI:43176"/>
        <dbReference type="ChEBI" id="CHEBI:68546"/>
        <dbReference type="ChEBI" id="CHEBI:456216"/>
        <dbReference type="EC" id="2.7.11.23"/>
    </reaction>
</comment>
<dbReference type="EMBL" id="AJVK01011230">
    <property type="status" value="NOT_ANNOTATED_CDS"/>
    <property type="molecule type" value="Genomic_DNA"/>
</dbReference>
<keyword evidence="13" id="KW-1185">Reference proteome</keyword>
<feature type="domain" description="Protein kinase" evidence="11">
    <location>
        <begin position="7"/>
        <end position="107"/>
    </location>
</feature>
<evidence type="ECO:0000256" key="8">
    <source>
        <dbReference type="ARBA" id="ARBA00047811"/>
    </source>
</evidence>
<dbReference type="InterPro" id="IPR050108">
    <property type="entry name" value="CDK"/>
</dbReference>
<evidence type="ECO:0000256" key="10">
    <source>
        <dbReference type="ARBA" id="ARBA00049280"/>
    </source>
</evidence>
<dbReference type="Gene3D" id="3.30.200.20">
    <property type="entry name" value="Phosphorylase Kinase, domain 1"/>
    <property type="match status" value="1"/>
</dbReference>
<dbReference type="PROSITE" id="PS50011">
    <property type="entry name" value="PROTEIN_KINASE_DOM"/>
    <property type="match status" value="1"/>
</dbReference>
<dbReference type="AlphaFoldDB" id="A0A1B0GMA0"/>
<dbReference type="SUPFAM" id="SSF56112">
    <property type="entry name" value="Protein kinase-like (PK-like)"/>
    <property type="match status" value="1"/>
</dbReference>
<evidence type="ECO:0000313" key="13">
    <source>
        <dbReference type="Proteomes" id="UP000092462"/>
    </source>
</evidence>
<keyword evidence="7" id="KW-0067">ATP-binding</keyword>
<name>A0A1B0GMA0_PHLPP</name>
<evidence type="ECO:0000256" key="6">
    <source>
        <dbReference type="ARBA" id="ARBA00022777"/>
    </source>
</evidence>
<evidence type="ECO:0000256" key="9">
    <source>
        <dbReference type="ARBA" id="ARBA00048367"/>
    </source>
</evidence>
<dbReference type="Proteomes" id="UP000092462">
    <property type="component" value="Unassembled WGS sequence"/>
</dbReference>
<keyword evidence="6" id="KW-0418">Kinase</keyword>
<evidence type="ECO:0000256" key="3">
    <source>
        <dbReference type="ARBA" id="ARBA00022553"/>
    </source>
</evidence>
<dbReference type="SMART" id="SM00220">
    <property type="entry name" value="S_TKc"/>
    <property type="match status" value="1"/>
</dbReference>
<keyword evidence="5" id="KW-0547">Nucleotide-binding</keyword>
<dbReference type="Pfam" id="PF00069">
    <property type="entry name" value="Pkinase"/>
    <property type="match status" value="1"/>
</dbReference>
<dbReference type="GO" id="GO:0010389">
    <property type="term" value="P:regulation of G2/M transition of mitotic cell cycle"/>
    <property type="evidence" value="ECO:0007669"/>
    <property type="project" value="TreeGrafter"/>
</dbReference>
<keyword evidence="3" id="KW-0597">Phosphoprotein</keyword>
<dbReference type="GO" id="GO:0000307">
    <property type="term" value="C:cyclin-dependent protein kinase holoenzyme complex"/>
    <property type="evidence" value="ECO:0007669"/>
    <property type="project" value="TreeGrafter"/>
</dbReference>
<dbReference type="GO" id="GO:0007165">
    <property type="term" value="P:signal transduction"/>
    <property type="evidence" value="ECO:0007669"/>
    <property type="project" value="TreeGrafter"/>
</dbReference>
<accession>A0A1B0GMA0</accession>
<dbReference type="PANTHER" id="PTHR24056">
    <property type="entry name" value="CELL DIVISION PROTEIN KINASE"/>
    <property type="match status" value="1"/>
</dbReference>
<evidence type="ECO:0000256" key="2">
    <source>
        <dbReference type="ARBA" id="ARBA00022527"/>
    </source>
</evidence>
<comment type="catalytic activity">
    <reaction evidence="8">
        <text>L-threonyl-[protein] + ATP = O-phospho-L-threonyl-[protein] + ADP + H(+)</text>
        <dbReference type="Rhea" id="RHEA:46608"/>
        <dbReference type="Rhea" id="RHEA-COMP:11060"/>
        <dbReference type="Rhea" id="RHEA-COMP:11605"/>
        <dbReference type="ChEBI" id="CHEBI:15378"/>
        <dbReference type="ChEBI" id="CHEBI:30013"/>
        <dbReference type="ChEBI" id="CHEBI:30616"/>
        <dbReference type="ChEBI" id="CHEBI:61977"/>
        <dbReference type="ChEBI" id="CHEBI:456216"/>
        <dbReference type="EC" id="2.7.11.22"/>
    </reaction>
</comment>
<evidence type="ECO:0000256" key="5">
    <source>
        <dbReference type="ARBA" id="ARBA00022741"/>
    </source>
</evidence>